<dbReference type="InterPro" id="IPR036456">
    <property type="entry name" value="PNPase_PH_RNA-bd_sf"/>
</dbReference>
<feature type="domain" description="S1 motif" evidence="10">
    <location>
        <begin position="635"/>
        <end position="705"/>
    </location>
</feature>
<dbReference type="SUPFAM" id="SSF54791">
    <property type="entry name" value="Eukaryotic type KH-domain (KH-domain type I)"/>
    <property type="match status" value="1"/>
</dbReference>
<dbReference type="PANTHER" id="PTHR11252:SF0">
    <property type="entry name" value="POLYRIBONUCLEOTIDE NUCLEOTIDYLTRANSFERASE 1, MITOCHONDRIAL"/>
    <property type="match status" value="1"/>
</dbReference>
<keyword evidence="4 8" id="KW-0548">Nucleotidyltransferase</keyword>
<accession>A0A2D3NC40</accession>
<dbReference type="HAMAP" id="MF_01595">
    <property type="entry name" value="PNPase"/>
    <property type="match status" value="1"/>
</dbReference>
<dbReference type="InterPro" id="IPR020568">
    <property type="entry name" value="Ribosomal_Su5_D2-typ_SF"/>
</dbReference>
<dbReference type="PIRSF" id="PIRSF005499">
    <property type="entry name" value="PNPase"/>
    <property type="match status" value="1"/>
</dbReference>
<dbReference type="EC" id="2.7.7.8" evidence="8"/>
<dbReference type="GO" id="GO:0005829">
    <property type="term" value="C:cytosol"/>
    <property type="evidence" value="ECO:0007669"/>
    <property type="project" value="TreeGrafter"/>
</dbReference>
<dbReference type="InterPro" id="IPR004088">
    <property type="entry name" value="KH_dom_type_1"/>
</dbReference>
<evidence type="ECO:0000256" key="8">
    <source>
        <dbReference type="HAMAP-Rule" id="MF_01595"/>
    </source>
</evidence>
<dbReference type="Pfam" id="PF00575">
    <property type="entry name" value="S1"/>
    <property type="match status" value="1"/>
</dbReference>
<dbReference type="InterPro" id="IPR015847">
    <property type="entry name" value="ExoRNase_PH_dom2"/>
</dbReference>
<dbReference type="Gene3D" id="3.30.230.70">
    <property type="entry name" value="GHMP Kinase, N-terminal domain"/>
    <property type="match status" value="2"/>
</dbReference>
<keyword evidence="5 8" id="KW-0479">Metal-binding</keyword>
<dbReference type="NCBIfam" id="NF008805">
    <property type="entry name" value="PRK11824.1"/>
    <property type="match status" value="1"/>
</dbReference>
<comment type="function">
    <text evidence="8">Involved in mRNA degradation. Catalyzes the phosphorolysis of single-stranded polyribonucleotides processively in the 3'- to 5'-direction.</text>
</comment>
<dbReference type="PROSITE" id="PS50126">
    <property type="entry name" value="S1"/>
    <property type="match status" value="1"/>
</dbReference>
<sequence length="738" mass="82069">MNVITKTLQLADGRSITIETGKVAKQADGAAVIRMGNTVLLATVCAAKEAVPGTDFMPLQVDYREQYAAAGRFPGGFTKREGKANDDEILTSRLVDRVLRPLFPSDYHTEVFVTVMLLSADGVDMPDALAGFAASVAMQCSDIPIEHPISEVRVARVNGEYIIDPTFEQMEEADMDIMVGATKDNIMMVEGEMDEVSEQDLINALKAAHDAIKPMCEIQEELAKELGTDVKREYCDEVNDEELREQVKKETYDACYAEAQSGDNDKKHREEVYDKIKSDFIERYDAAHTDLSEDDLEEKHAQIERYYADVQRDSMRRSVLDTGKRMDGRACDEIRPIWCEVDPLPMPHGSAYFQRGETLALATCTLGTKLDEKMVDNVLDKSYQRFLLHYNFPPFCTGEAKAQRGVGRREIGHGHLAWRGLKGMIPEDFPYTVRLVSQVLESNGSSSMATVCSGTLALMDAGVPIKKPVSGIAMGLIKNPGEEKYAVLSDILGDEDHLGDMDFKTTGTRDGITATQMDIKCDGLSFEILEKALMQAKQAREYILGKIVETISEPREEMKPQVPRIEALEIPKEFIGAIIGPGGKIIQQMQEESGATITIDEVDGVGKIQVSAPNKSAINAAMGKIKSIVAVPEIGEVYEGTVRSIMPYGCFVEIMPGKDGLLHISEIDWKRLETVEEAGIKEGDKLQVKLLDIDPKTGKYKLSRRCLLEKPEGYVEPQRRPRADRGERRPRRDDNHRS</sequence>
<evidence type="ECO:0000313" key="12">
    <source>
        <dbReference type="Proteomes" id="UP000229323"/>
    </source>
</evidence>
<dbReference type="CDD" id="cd04472">
    <property type="entry name" value="S1_PNPase"/>
    <property type="match status" value="1"/>
</dbReference>
<dbReference type="Pfam" id="PF03725">
    <property type="entry name" value="RNase_PH_C"/>
    <property type="match status" value="1"/>
</dbReference>
<comment type="catalytic activity">
    <reaction evidence="8">
        <text>RNA(n+1) + phosphate = RNA(n) + a ribonucleoside 5'-diphosphate</text>
        <dbReference type="Rhea" id="RHEA:22096"/>
        <dbReference type="Rhea" id="RHEA-COMP:14527"/>
        <dbReference type="Rhea" id="RHEA-COMP:17342"/>
        <dbReference type="ChEBI" id="CHEBI:43474"/>
        <dbReference type="ChEBI" id="CHEBI:57930"/>
        <dbReference type="ChEBI" id="CHEBI:140395"/>
        <dbReference type="EC" id="2.7.7.8"/>
    </reaction>
</comment>
<dbReference type="InterPro" id="IPR003029">
    <property type="entry name" value="S1_domain"/>
</dbReference>
<dbReference type="CDD" id="cd11364">
    <property type="entry name" value="RNase_PH_PNPase_2"/>
    <property type="match status" value="1"/>
</dbReference>
<dbReference type="InterPro" id="IPR027408">
    <property type="entry name" value="PNPase/RNase_PH_dom_sf"/>
</dbReference>
<evidence type="ECO:0000256" key="6">
    <source>
        <dbReference type="ARBA" id="ARBA00022842"/>
    </source>
</evidence>
<dbReference type="SMART" id="SM00316">
    <property type="entry name" value="S1"/>
    <property type="match status" value="1"/>
</dbReference>
<dbReference type="SUPFAM" id="SSF54211">
    <property type="entry name" value="Ribosomal protein S5 domain 2-like"/>
    <property type="match status" value="2"/>
</dbReference>
<dbReference type="InterPro" id="IPR036345">
    <property type="entry name" value="ExoRNase_PH_dom2_sf"/>
</dbReference>
<evidence type="ECO:0000259" key="10">
    <source>
        <dbReference type="PROSITE" id="PS50126"/>
    </source>
</evidence>
<dbReference type="InterPro" id="IPR001247">
    <property type="entry name" value="ExoRNase_PH_dom1"/>
</dbReference>
<evidence type="ECO:0000256" key="5">
    <source>
        <dbReference type="ARBA" id="ARBA00022723"/>
    </source>
</evidence>
<gene>
    <name evidence="8 11" type="primary">pnp</name>
    <name evidence="11" type="ORF">CTM50_08030</name>
</gene>
<evidence type="ECO:0000256" key="4">
    <source>
        <dbReference type="ARBA" id="ARBA00022695"/>
    </source>
</evidence>
<dbReference type="GO" id="GO:0000175">
    <property type="term" value="F:3'-5'-RNA exonuclease activity"/>
    <property type="evidence" value="ECO:0007669"/>
    <property type="project" value="TreeGrafter"/>
</dbReference>
<dbReference type="AlphaFoldDB" id="A0A2D3NC40"/>
<dbReference type="SMART" id="SM00322">
    <property type="entry name" value="KH"/>
    <property type="match status" value="1"/>
</dbReference>
<dbReference type="InterPro" id="IPR015848">
    <property type="entry name" value="PNPase_PH_RNA-bd_bac/org-type"/>
</dbReference>
<dbReference type="Gene3D" id="3.30.1370.10">
    <property type="entry name" value="K Homology domain, type 1"/>
    <property type="match status" value="1"/>
</dbReference>
<evidence type="ECO:0000256" key="2">
    <source>
        <dbReference type="ARBA" id="ARBA00022490"/>
    </source>
</evidence>
<dbReference type="Pfam" id="PF00013">
    <property type="entry name" value="KH_1"/>
    <property type="match status" value="1"/>
</dbReference>
<dbReference type="CDD" id="cd02393">
    <property type="entry name" value="KH-I_PNPase"/>
    <property type="match status" value="1"/>
</dbReference>
<keyword evidence="3 8" id="KW-0808">Transferase</keyword>
<dbReference type="Pfam" id="PF01138">
    <property type="entry name" value="RNase_PH"/>
    <property type="match status" value="2"/>
</dbReference>
<dbReference type="SUPFAM" id="SSF55666">
    <property type="entry name" value="Ribonuclease PH domain 2-like"/>
    <property type="match status" value="2"/>
</dbReference>
<dbReference type="SUPFAM" id="SSF50249">
    <property type="entry name" value="Nucleic acid-binding proteins"/>
    <property type="match status" value="1"/>
</dbReference>
<feature type="binding site" evidence="8">
    <location>
        <position position="496"/>
    </location>
    <ligand>
        <name>Mg(2+)</name>
        <dbReference type="ChEBI" id="CHEBI:18420"/>
    </ligand>
</feature>
<keyword evidence="7 8" id="KW-0694">RNA-binding</keyword>
<dbReference type="GO" id="GO:0000287">
    <property type="term" value="F:magnesium ion binding"/>
    <property type="evidence" value="ECO:0007669"/>
    <property type="project" value="UniProtKB-UniRule"/>
</dbReference>
<dbReference type="InterPro" id="IPR004087">
    <property type="entry name" value="KH_dom"/>
</dbReference>
<dbReference type="GO" id="GO:0006402">
    <property type="term" value="P:mRNA catabolic process"/>
    <property type="evidence" value="ECO:0007669"/>
    <property type="project" value="UniProtKB-UniRule"/>
</dbReference>
<dbReference type="RefSeq" id="WP_100023282.1">
    <property type="nucleotide sequence ID" value="NZ_CP024696.1"/>
</dbReference>
<evidence type="ECO:0000256" key="1">
    <source>
        <dbReference type="ARBA" id="ARBA00007404"/>
    </source>
</evidence>
<dbReference type="GO" id="GO:0006396">
    <property type="term" value="P:RNA processing"/>
    <property type="evidence" value="ECO:0007669"/>
    <property type="project" value="InterPro"/>
</dbReference>
<evidence type="ECO:0000256" key="3">
    <source>
        <dbReference type="ARBA" id="ARBA00022679"/>
    </source>
</evidence>
<dbReference type="FunFam" id="2.40.50.140:FF:000178">
    <property type="entry name" value="Polyribonucleotide nucleotidyltransferase"/>
    <property type="match status" value="1"/>
</dbReference>
<comment type="cofactor">
    <cofactor evidence="8">
        <name>Mg(2+)</name>
        <dbReference type="ChEBI" id="CHEBI:18420"/>
    </cofactor>
</comment>
<dbReference type="NCBIfam" id="TIGR03591">
    <property type="entry name" value="polynuc_phos"/>
    <property type="match status" value="1"/>
</dbReference>
<dbReference type="GO" id="GO:0004654">
    <property type="term" value="F:polyribonucleotide nucleotidyltransferase activity"/>
    <property type="evidence" value="ECO:0007669"/>
    <property type="project" value="UniProtKB-UniRule"/>
</dbReference>
<protein>
    <recommendedName>
        <fullName evidence="8">Polyribonucleotide nucleotidyltransferase</fullName>
        <ecNumber evidence="8">2.7.7.8</ecNumber>
    </recommendedName>
    <alternativeName>
        <fullName evidence="8">Polynucleotide phosphorylase</fullName>
        <shortName evidence="8">PNPase</shortName>
    </alternativeName>
</protein>
<dbReference type="Gene3D" id="2.40.50.140">
    <property type="entry name" value="Nucleic acid-binding proteins"/>
    <property type="match status" value="1"/>
</dbReference>
<dbReference type="Proteomes" id="UP000229323">
    <property type="component" value="Chromosome"/>
</dbReference>
<keyword evidence="6 8" id="KW-0460">Magnesium</keyword>
<proteinExistence type="inferred from homology"/>
<name>A0A2D3NC40_PREIN</name>
<dbReference type="InterPro" id="IPR012340">
    <property type="entry name" value="NA-bd_OB-fold"/>
</dbReference>
<evidence type="ECO:0000256" key="7">
    <source>
        <dbReference type="ARBA" id="ARBA00022884"/>
    </source>
</evidence>
<evidence type="ECO:0000313" key="11">
    <source>
        <dbReference type="EMBL" id="ATV52983.1"/>
    </source>
</evidence>
<organism evidence="11 12">
    <name type="scientific">Prevotella intermedia</name>
    <dbReference type="NCBI Taxonomy" id="28131"/>
    <lineage>
        <taxon>Bacteria</taxon>
        <taxon>Pseudomonadati</taxon>
        <taxon>Bacteroidota</taxon>
        <taxon>Bacteroidia</taxon>
        <taxon>Bacteroidales</taxon>
        <taxon>Prevotellaceae</taxon>
        <taxon>Prevotella</taxon>
    </lineage>
</organism>
<dbReference type="PROSITE" id="PS50084">
    <property type="entry name" value="KH_TYPE_1"/>
    <property type="match status" value="1"/>
</dbReference>
<dbReference type="FunFam" id="3.30.230.70:FF:000001">
    <property type="entry name" value="Polyribonucleotide nucleotidyltransferase"/>
    <property type="match status" value="1"/>
</dbReference>
<feature type="binding site" evidence="8">
    <location>
        <position position="502"/>
    </location>
    <ligand>
        <name>Mg(2+)</name>
        <dbReference type="ChEBI" id="CHEBI:18420"/>
    </ligand>
</feature>
<comment type="similarity">
    <text evidence="1 8">Belongs to the polyribonucleotide nucleotidyltransferase family.</text>
</comment>
<evidence type="ECO:0000256" key="9">
    <source>
        <dbReference type="SAM" id="MobiDB-lite"/>
    </source>
</evidence>
<feature type="region of interest" description="Disordered" evidence="9">
    <location>
        <begin position="712"/>
        <end position="738"/>
    </location>
</feature>
<dbReference type="FunFam" id="3.30.1370.10:FF:000001">
    <property type="entry name" value="Polyribonucleotide nucleotidyltransferase"/>
    <property type="match status" value="1"/>
</dbReference>
<dbReference type="InterPro" id="IPR012162">
    <property type="entry name" value="PNPase"/>
</dbReference>
<dbReference type="CDD" id="cd11363">
    <property type="entry name" value="RNase_PH_PNPase_1"/>
    <property type="match status" value="1"/>
</dbReference>
<dbReference type="PANTHER" id="PTHR11252">
    <property type="entry name" value="POLYRIBONUCLEOTIDE NUCLEOTIDYLTRANSFERASE"/>
    <property type="match status" value="1"/>
</dbReference>
<keyword evidence="2 8" id="KW-0963">Cytoplasm</keyword>
<comment type="subcellular location">
    <subcellularLocation>
        <location evidence="8">Cytoplasm</location>
    </subcellularLocation>
</comment>
<dbReference type="InterPro" id="IPR036612">
    <property type="entry name" value="KH_dom_type_1_sf"/>
</dbReference>
<reference evidence="11 12" key="1">
    <citation type="submission" date="2017-11" db="EMBL/GenBank/DDBJ databases">
        <title>Genome sequencing of Prevotella intermedia KCOM 2033.</title>
        <authorList>
            <person name="Kook J.-K."/>
            <person name="Park S.-N."/>
            <person name="Lim Y.K."/>
        </authorList>
    </citation>
    <scope>NUCLEOTIDE SEQUENCE [LARGE SCALE GENOMIC DNA]</scope>
    <source>
        <strain evidence="11 12">KCOM 2033</strain>
    </source>
</reference>
<dbReference type="SUPFAM" id="SSF46915">
    <property type="entry name" value="Polynucleotide phosphorylase/guanosine pentaphosphate synthase (PNPase/GPSI), domain 3"/>
    <property type="match status" value="1"/>
</dbReference>
<dbReference type="GO" id="GO:0003723">
    <property type="term" value="F:RNA binding"/>
    <property type="evidence" value="ECO:0007669"/>
    <property type="project" value="UniProtKB-UniRule"/>
</dbReference>
<dbReference type="Pfam" id="PF03726">
    <property type="entry name" value="PNPase"/>
    <property type="match status" value="1"/>
</dbReference>
<dbReference type="EMBL" id="CP024696">
    <property type="protein sequence ID" value="ATV52983.1"/>
    <property type="molecule type" value="Genomic_DNA"/>
</dbReference>